<dbReference type="FunFam" id="3.40.50.10470:FF:000006">
    <property type="entry name" value="Methylthioribose-1-phosphate isomerase"/>
    <property type="match status" value="1"/>
</dbReference>
<reference evidence="9" key="3">
    <citation type="journal article" date="2019" name="Int. J. Syst. Evol. Microbiol.">
        <title>The Global Catalogue of Microorganisms (GCM) 10K type strain sequencing project: providing services to taxonomists for standard genome sequencing and annotation.</title>
        <authorList>
            <consortium name="The Broad Institute Genomics Platform"/>
            <consortium name="The Broad Institute Genome Sequencing Center for Infectious Disease"/>
            <person name="Wu L."/>
            <person name="Ma J."/>
        </authorList>
    </citation>
    <scope>NUCLEOTIDE SEQUENCE [LARGE SCALE GENOMIC DNA]</scope>
    <source>
        <strain evidence="9">CGMCC 1.11013</strain>
    </source>
</reference>
<name>A0A069NZC4_9BURK</name>
<reference evidence="7 8" key="2">
    <citation type="submission" date="2014-03" db="EMBL/GenBank/DDBJ databases">
        <title>Draft Genome Sequences of Four Burkholderia Strains.</title>
        <authorList>
            <person name="Liu X.Y."/>
            <person name="Li C.X."/>
            <person name="Xu J.H."/>
        </authorList>
    </citation>
    <scope>NUCLEOTIDE SEQUENCE [LARGE SCALE GENOMIC DNA]</scope>
    <source>
        <strain evidence="7 8">R27</strain>
    </source>
</reference>
<dbReference type="STRING" id="1071679.BG57_07155"/>
<proteinExistence type="inferred from homology"/>
<dbReference type="Gene3D" id="1.20.120.420">
    <property type="entry name" value="translation initiation factor eif-2b, domain 1"/>
    <property type="match status" value="1"/>
</dbReference>
<dbReference type="InterPro" id="IPR011559">
    <property type="entry name" value="Initiation_fac_2B_a/b/d"/>
</dbReference>
<evidence type="ECO:0000256" key="3">
    <source>
        <dbReference type="ARBA" id="ARBA00051169"/>
    </source>
</evidence>
<evidence type="ECO:0000313" key="7">
    <source>
        <dbReference type="EMBL" id="KDR33527.1"/>
    </source>
</evidence>
<feature type="site" description="Transition state stabilizer" evidence="5">
    <location>
        <position position="165"/>
    </location>
</feature>
<dbReference type="EMBL" id="JFHE01000015">
    <property type="protein sequence ID" value="KDR33527.1"/>
    <property type="molecule type" value="Genomic_DNA"/>
</dbReference>
<comment type="catalytic activity">
    <reaction evidence="2">
        <text>5-deoxy-alpha-D-ribose 1-phosphate = 5-deoxy-D-ribulose 1-phosphate</text>
        <dbReference type="Rhea" id="RHEA:61296"/>
        <dbReference type="ChEBI" id="CHEBI:58749"/>
        <dbReference type="ChEBI" id="CHEBI:144504"/>
    </reaction>
    <physiologicalReaction direction="left-to-right" evidence="2">
        <dbReference type="Rhea" id="RHEA:61297"/>
    </physiologicalReaction>
</comment>
<feature type="binding site" evidence="5">
    <location>
        <position position="97"/>
    </location>
    <ligand>
        <name>substrate</name>
    </ligand>
</feature>
<gene>
    <name evidence="5 7" type="primary">mtnA</name>
    <name evidence="7" type="ORF">BG57_07155</name>
    <name evidence="6" type="ORF">GCM10010985_37610</name>
</gene>
<dbReference type="NCBIfam" id="TIGR00512">
    <property type="entry name" value="salvage_mtnA"/>
    <property type="match status" value="1"/>
</dbReference>
<dbReference type="OrthoDB" id="9803436at2"/>
<comment type="catalytic activity">
    <reaction evidence="3">
        <text>5-(methylsulfanyl)-alpha-D-ribose 1-phosphate = 5-(methylsulfanyl)-D-ribulose 1-phosphate</text>
        <dbReference type="Rhea" id="RHEA:19989"/>
        <dbReference type="ChEBI" id="CHEBI:58533"/>
        <dbReference type="ChEBI" id="CHEBI:58548"/>
        <dbReference type="EC" id="5.3.1.23"/>
    </reaction>
    <physiologicalReaction direction="left-to-right" evidence="3">
        <dbReference type="Rhea" id="RHEA:19990"/>
    </physiologicalReaction>
</comment>
<dbReference type="RefSeq" id="WP_035966374.1">
    <property type="nucleotide sequence ID" value="NZ_BMEG01000006.1"/>
</dbReference>
<comment type="caution">
    <text evidence="7">The sequence shown here is derived from an EMBL/GenBank/DDBJ whole genome shotgun (WGS) entry which is preliminary data.</text>
</comment>
<dbReference type="EMBL" id="BMEG01000006">
    <property type="protein sequence ID" value="GGD79542.1"/>
    <property type="molecule type" value="Genomic_DNA"/>
</dbReference>
<feature type="binding site" evidence="5">
    <location>
        <position position="204"/>
    </location>
    <ligand>
        <name>substrate</name>
    </ligand>
</feature>
<evidence type="ECO:0000313" key="9">
    <source>
        <dbReference type="Proteomes" id="UP000597138"/>
    </source>
</evidence>
<keyword evidence="1 5" id="KW-0413">Isomerase</keyword>
<accession>A0A069NZC4</accession>
<keyword evidence="9" id="KW-1185">Reference proteome</keyword>
<dbReference type="InterPro" id="IPR027363">
    <property type="entry name" value="M1Pi_N"/>
</dbReference>
<keyword evidence="5" id="KW-0486">Methionine biosynthesis</keyword>
<keyword evidence="5" id="KW-0028">Amino-acid biosynthesis</keyword>
<dbReference type="PANTHER" id="PTHR43475:SF1">
    <property type="entry name" value="METHYLTHIORIBOSE-1-PHOSPHATE ISOMERASE"/>
    <property type="match status" value="1"/>
</dbReference>
<comment type="pathway">
    <text evidence="5">Amino-acid biosynthesis; L-methionine biosynthesis via salvage pathway; L-methionine from S-methyl-5-thio-alpha-D-ribose 1-phosphate: step 1/6.</text>
</comment>
<evidence type="ECO:0000256" key="5">
    <source>
        <dbReference type="HAMAP-Rule" id="MF_01678"/>
    </source>
</evidence>
<feature type="active site" description="Proton donor" evidence="5">
    <location>
        <position position="245"/>
    </location>
</feature>
<dbReference type="Proteomes" id="UP000027439">
    <property type="component" value="Unassembled WGS sequence"/>
</dbReference>
<feature type="binding site" evidence="5">
    <location>
        <begin position="255"/>
        <end position="256"/>
    </location>
    <ligand>
        <name>substrate</name>
    </ligand>
</feature>
<reference evidence="6" key="4">
    <citation type="submission" date="2024-05" db="EMBL/GenBank/DDBJ databases">
        <authorList>
            <person name="Sun Q."/>
            <person name="Zhou Y."/>
        </authorList>
    </citation>
    <scope>NUCLEOTIDE SEQUENCE</scope>
    <source>
        <strain evidence="6">CGMCC 1.11013</strain>
    </source>
</reference>
<dbReference type="InterPro" id="IPR000649">
    <property type="entry name" value="IF-2B-related"/>
</dbReference>
<evidence type="ECO:0000256" key="4">
    <source>
        <dbReference type="ARBA" id="ARBA00058145"/>
    </source>
</evidence>
<dbReference type="Gene3D" id="3.40.50.10470">
    <property type="entry name" value="Translation initiation factor eif-2b, domain 2"/>
    <property type="match status" value="1"/>
</dbReference>
<dbReference type="GO" id="GO:0046523">
    <property type="term" value="F:S-methyl-5-thioribose-1-phosphate isomerase activity"/>
    <property type="evidence" value="ECO:0007669"/>
    <property type="project" value="UniProtKB-UniRule"/>
</dbReference>
<dbReference type="eggNOG" id="COG0182">
    <property type="taxonomic scope" value="Bacteria"/>
</dbReference>
<protein>
    <recommendedName>
        <fullName evidence="5">Methylthioribose-1-phosphate isomerase</fullName>
        <shortName evidence="5">M1Pi</shortName>
        <shortName evidence="5">MTR-1-P isomerase</shortName>
        <ecNumber evidence="5">5.3.1.23</ecNumber>
    </recommendedName>
    <alternativeName>
        <fullName evidence="5">S-methyl-5-thioribose-1-phosphate isomerase</fullName>
    </alternativeName>
</protein>
<sequence>MNSQTLFPTLAPTIEWRDGKLLLLDQTRLPHEIVVEHVADAAEVWRAIHELRVRGAPAIGVAAGYGLCVAMQDARTLPVAQFRAELERRAAWLDTARPTAVNLSWSLGRMMKRARECDTQDTAVLYDVLVDEATRIHEEDIALCEGIGVHGMSLIGEGNGVLTHCNAGALATTGLGTATAPIYAAHRAGIAFSVFADETRPLLQGARLTAFELQQAGVDVTLIMDGAAASIMSQGLVDLVIVGTDRVAANGDFANKIGTLGLAIAARHYGIPFYVACPSSTLDFSTATGERIEIEERSGSEVTHLAGKRVAPEHIKARNPAFDVTPHALVTGFITERGIVEAPFERSLKSLFAAEGSAA</sequence>
<dbReference type="NCBIfam" id="TIGR00524">
    <property type="entry name" value="eIF-2B_rel"/>
    <property type="match status" value="1"/>
</dbReference>
<feature type="binding site" evidence="5">
    <location>
        <begin position="54"/>
        <end position="56"/>
    </location>
    <ligand>
        <name>substrate</name>
    </ligand>
</feature>
<dbReference type="SUPFAM" id="SSF100950">
    <property type="entry name" value="NagB/RpiA/CoA transferase-like"/>
    <property type="match status" value="1"/>
</dbReference>
<dbReference type="InterPro" id="IPR037171">
    <property type="entry name" value="NagB/RpiA_transferase-like"/>
</dbReference>
<reference evidence="6" key="1">
    <citation type="journal article" date="2014" name="Int. J. Syst. Evol. Microbiol.">
        <title>Complete genome of a new Firmicutes species belonging to the dominant human colonic microbiota ('Ruminococcus bicirculans') reveals two chromosomes and a selective capacity to utilize plant glucans.</title>
        <authorList>
            <consortium name="NISC Comparative Sequencing Program"/>
            <person name="Wegmann U."/>
            <person name="Louis P."/>
            <person name="Goesmann A."/>
            <person name="Henrissat B."/>
            <person name="Duncan S.H."/>
            <person name="Flint H.J."/>
        </authorList>
    </citation>
    <scope>NUCLEOTIDE SEQUENCE</scope>
    <source>
        <strain evidence="6">CGMCC 1.11013</strain>
    </source>
</reference>
<dbReference type="EC" id="5.3.1.23" evidence="5"/>
<dbReference type="PANTHER" id="PTHR43475">
    <property type="entry name" value="METHYLTHIORIBOSE-1-PHOSPHATE ISOMERASE"/>
    <property type="match status" value="1"/>
</dbReference>
<dbReference type="Proteomes" id="UP000597138">
    <property type="component" value="Unassembled WGS sequence"/>
</dbReference>
<dbReference type="NCBIfam" id="NF004326">
    <property type="entry name" value="PRK05720.1"/>
    <property type="match status" value="1"/>
</dbReference>
<dbReference type="FunFam" id="1.20.120.420:FF:000003">
    <property type="entry name" value="Methylthioribose-1-phosphate isomerase"/>
    <property type="match status" value="1"/>
</dbReference>
<comment type="function">
    <text evidence="4">Catalyzes the interconversion of methylthioribose-1-phosphate (MTR-1-P) into methylthioribulose-1-phosphate (MTRu-1-P). Also catalyzes the interconversion of 5-deoxyribose 1-phosphate and 5-deoxyribulose 1-phosphate. Part of a bifunctional DHAP-shunt salvage pathway for SAM by-products.</text>
</comment>
<dbReference type="UniPathway" id="UPA00904">
    <property type="reaction ID" value="UER00874"/>
</dbReference>
<dbReference type="InterPro" id="IPR005251">
    <property type="entry name" value="IF-M1Pi"/>
</dbReference>
<evidence type="ECO:0000313" key="6">
    <source>
        <dbReference type="EMBL" id="GGD79542.1"/>
    </source>
</evidence>
<dbReference type="InterPro" id="IPR042529">
    <property type="entry name" value="IF_2B-like_C"/>
</dbReference>
<dbReference type="HAMAP" id="MF_01678">
    <property type="entry name" value="Salvage_MtnA"/>
    <property type="match status" value="1"/>
</dbReference>
<evidence type="ECO:0000256" key="2">
    <source>
        <dbReference type="ARBA" id="ARBA00050906"/>
    </source>
</evidence>
<evidence type="ECO:0000256" key="1">
    <source>
        <dbReference type="ARBA" id="ARBA00023235"/>
    </source>
</evidence>
<organism evidence="7 8">
    <name type="scientific">Caballeronia grimmiae</name>
    <dbReference type="NCBI Taxonomy" id="1071679"/>
    <lineage>
        <taxon>Bacteria</taxon>
        <taxon>Pseudomonadati</taxon>
        <taxon>Pseudomonadota</taxon>
        <taxon>Betaproteobacteria</taxon>
        <taxon>Burkholderiales</taxon>
        <taxon>Burkholderiaceae</taxon>
        <taxon>Caballeronia</taxon>
    </lineage>
</organism>
<dbReference type="GO" id="GO:0019509">
    <property type="term" value="P:L-methionine salvage from methylthioadenosine"/>
    <property type="evidence" value="ECO:0007669"/>
    <property type="project" value="UniProtKB-UniRule"/>
</dbReference>
<dbReference type="Pfam" id="PF01008">
    <property type="entry name" value="IF-2B"/>
    <property type="match status" value="1"/>
</dbReference>
<dbReference type="AlphaFoldDB" id="A0A069NZC4"/>
<comment type="similarity">
    <text evidence="5">Belongs to the EIF-2B alpha/beta/delta subunits family. MtnA subfamily.</text>
</comment>
<evidence type="ECO:0000313" key="8">
    <source>
        <dbReference type="Proteomes" id="UP000027439"/>
    </source>
</evidence>